<reference evidence="8" key="1">
    <citation type="submission" date="2019-08" db="EMBL/GenBank/DDBJ databases">
        <title>The improved chromosome-level genome for the pearl oyster Pinctada fucata martensii using PacBio sequencing and Hi-C.</title>
        <authorList>
            <person name="Zheng Z."/>
        </authorList>
    </citation>
    <scope>NUCLEOTIDE SEQUENCE</scope>
    <source>
        <strain evidence="8">ZZ-2019</strain>
        <tissue evidence="8">Adductor muscle</tissue>
    </source>
</reference>
<protein>
    <submittedName>
        <fullName evidence="8">Uncharacterized protein</fullName>
    </submittedName>
</protein>
<dbReference type="PROSITE" id="PS00129">
    <property type="entry name" value="GLYCOSYL_HYDROL_F31_1"/>
    <property type="match status" value="1"/>
</dbReference>
<evidence type="ECO:0000313" key="9">
    <source>
        <dbReference type="Proteomes" id="UP001186944"/>
    </source>
</evidence>
<keyword evidence="2 5" id="KW-0378">Hydrolase</keyword>
<dbReference type="PANTHER" id="PTHR22762">
    <property type="entry name" value="ALPHA-GLUCOSIDASE"/>
    <property type="match status" value="1"/>
</dbReference>
<dbReference type="EMBL" id="VSWD01000005">
    <property type="protein sequence ID" value="KAK3103360.1"/>
    <property type="molecule type" value="Genomic_DNA"/>
</dbReference>
<feature type="domain" description="Glycosyl hydrolase family 31 C-terminal" evidence="7">
    <location>
        <begin position="220"/>
        <end position="307"/>
    </location>
</feature>
<evidence type="ECO:0000256" key="5">
    <source>
        <dbReference type="RuleBase" id="RU361185"/>
    </source>
</evidence>
<dbReference type="GO" id="GO:0005975">
    <property type="term" value="P:carbohydrate metabolic process"/>
    <property type="evidence" value="ECO:0007669"/>
    <property type="project" value="InterPro"/>
</dbReference>
<dbReference type="Pfam" id="PF21365">
    <property type="entry name" value="Glyco_hydro_31_3rd"/>
    <property type="match status" value="1"/>
</dbReference>
<evidence type="ECO:0000259" key="6">
    <source>
        <dbReference type="Pfam" id="PF01055"/>
    </source>
</evidence>
<comment type="similarity">
    <text evidence="1 5">Belongs to the glycosyl hydrolase 31 family.</text>
</comment>
<feature type="domain" description="Glycoside hydrolase family 31 TIM barrel" evidence="6">
    <location>
        <begin position="3"/>
        <end position="212"/>
    </location>
</feature>
<accession>A0AA88YE34</accession>
<dbReference type="FunFam" id="2.60.40.1180:FF:000001">
    <property type="entry name" value="Maltase-glucoamylase, intestinal"/>
    <property type="match status" value="1"/>
</dbReference>
<gene>
    <name evidence="8" type="ORF">FSP39_018703</name>
</gene>
<dbReference type="Pfam" id="PF01055">
    <property type="entry name" value="Glyco_hydro_31_2nd"/>
    <property type="match status" value="1"/>
</dbReference>
<dbReference type="GO" id="GO:0004558">
    <property type="term" value="F:alpha-1,4-glucosidase activity"/>
    <property type="evidence" value="ECO:0007669"/>
    <property type="project" value="TreeGrafter"/>
</dbReference>
<dbReference type="PANTHER" id="PTHR22762:SF131">
    <property type="entry name" value="GLYCOSIDE HYDROLASE FAMILY 31 N-TERMINAL DOMAIN-CONTAINING PROTEIN"/>
    <property type="match status" value="1"/>
</dbReference>
<name>A0AA88YE34_PINIB</name>
<dbReference type="Gene3D" id="2.60.40.1180">
    <property type="entry name" value="Golgi alpha-mannosidase II"/>
    <property type="match status" value="2"/>
</dbReference>
<dbReference type="AlphaFoldDB" id="A0AA88YE34"/>
<comment type="caution">
    <text evidence="8">The sequence shown here is derived from an EMBL/GenBank/DDBJ whole genome shotgun (WGS) entry which is preliminary data.</text>
</comment>
<dbReference type="InterPro" id="IPR048395">
    <property type="entry name" value="Glyco_hydro_31_C"/>
</dbReference>
<evidence type="ECO:0000256" key="1">
    <source>
        <dbReference type="ARBA" id="ARBA00007806"/>
    </source>
</evidence>
<dbReference type="SUPFAM" id="SSF51445">
    <property type="entry name" value="(Trans)glycosidases"/>
    <property type="match status" value="1"/>
</dbReference>
<evidence type="ECO:0000313" key="8">
    <source>
        <dbReference type="EMBL" id="KAK3103360.1"/>
    </source>
</evidence>
<sequence>MIQDYHSKVPFDGIWIDMNEVSCFVDGSVHGCTNNEYDHPPYLPHVSNGSMFTYTVCPSARQHLGLNYDVHNLYGFTETKATYTALQKTSPGKRPFIISRSTFAGSGYYGGHWNGDNYARYVDMHTSIIDILNANLFGIPMMGACVCGFMEDTTEQLCQRWTQLGSFYPFYWNHNDRMWIPQDPAAFSEKMIASSRKVHLIRYSLLPYFYTLFYMSHVTGDTVVRPMFFEYPRDSNTFSIDRQFMWGPCLLITPVLEENQEMVSGYVPEDVWYDFYTGQKIKGEGSYHTFEAPLDKINLHVRSGCVIPMQDPEVNTVQSRKNRFKLFVALNSSLKAYGELYWDDGESLDSDVRGEFNMLEFAANKNSLIISMVKSGYKSEPMTLGCVYVCGVERKPSVVLVNGQKVNFTYDSNNEVLQVDDIAEDLFHHVSFTWK</sequence>
<dbReference type="InterPro" id="IPR000322">
    <property type="entry name" value="Glyco_hydro_31_TIM"/>
</dbReference>
<keyword evidence="4 5" id="KW-0326">Glycosidase</keyword>
<dbReference type="SUPFAM" id="SSF51011">
    <property type="entry name" value="Glycosyl hydrolase domain"/>
    <property type="match status" value="1"/>
</dbReference>
<keyword evidence="3" id="KW-0325">Glycoprotein</keyword>
<dbReference type="InterPro" id="IPR017853">
    <property type="entry name" value="GH"/>
</dbReference>
<organism evidence="8 9">
    <name type="scientific">Pinctada imbricata</name>
    <name type="common">Atlantic pearl-oyster</name>
    <name type="synonym">Pinctada martensii</name>
    <dbReference type="NCBI Taxonomy" id="66713"/>
    <lineage>
        <taxon>Eukaryota</taxon>
        <taxon>Metazoa</taxon>
        <taxon>Spiralia</taxon>
        <taxon>Lophotrochozoa</taxon>
        <taxon>Mollusca</taxon>
        <taxon>Bivalvia</taxon>
        <taxon>Autobranchia</taxon>
        <taxon>Pteriomorphia</taxon>
        <taxon>Pterioida</taxon>
        <taxon>Pterioidea</taxon>
        <taxon>Pteriidae</taxon>
        <taxon>Pinctada</taxon>
    </lineage>
</organism>
<dbReference type="Gene3D" id="3.20.20.80">
    <property type="entry name" value="Glycosidases"/>
    <property type="match status" value="1"/>
</dbReference>
<keyword evidence="9" id="KW-1185">Reference proteome</keyword>
<dbReference type="Proteomes" id="UP001186944">
    <property type="component" value="Unassembled WGS sequence"/>
</dbReference>
<evidence type="ECO:0000256" key="3">
    <source>
        <dbReference type="ARBA" id="ARBA00023180"/>
    </source>
</evidence>
<dbReference type="InterPro" id="IPR013780">
    <property type="entry name" value="Glyco_hydro_b"/>
</dbReference>
<evidence type="ECO:0000259" key="7">
    <source>
        <dbReference type="Pfam" id="PF21365"/>
    </source>
</evidence>
<proteinExistence type="inferred from homology"/>
<evidence type="ECO:0000256" key="4">
    <source>
        <dbReference type="ARBA" id="ARBA00023295"/>
    </source>
</evidence>
<dbReference type="InterPro" id="IPR030458">
    <property type="entry name" value="Glyco_hydro_31_AS"/>
</dbReference>
<evidence type="ECO:0000256" key="2">
    <source>
        <dbReference type="ARBA" id="ARBA00022801"/>
    </source>
</evidence>